<dbReference type="EMBL" id="LAZR01044187">
    <property type="protein sequence ID" value="KKL05272.1"/>
    <property type="molecule type" value="Genomic_DNA"/>
</dbReference>
<accession>A0A0F9AUH3</accession>
<proteinExistence type="predicted"/>
<name>A0A0F9AUH3_9ZZZZ</name>
<dbReference type="AlphaFoldDB" id="A0A0F9AUH3"/>
<protein>
    <submittedName>
        <fullName evidence="1">Uncharacterized protein</fullName>
    </submittedName>
</protein>
<sequence length="55" mass="6059">MTTFQVVESNLHEPTTGTVVATFDTHEEADAYVEKNEDDSLYAGYGLFVQSASDK</sequence>
<evidence type="ECO:0000313" key="1">
    <source>
        <dbReference type="EMBL" id="KKL05272.1"/>
    </source>
</evidence>
<organism evidence="1">
    <name type="scientific">marine sediment metagenome</name>
    <dbReference type="NCBI Taxonomy" id="412755"/>
    <lineage>
        <taxon>unclassified sequences</taxon>
        <taxon>metagenomes</taxon>
        <taxon>ecological metagenomes</taxon>
    </lineage>
</organism>
<comment type="caution">
    <text evidence="1">The sequence shown here is derived from an EMBL/GenBank/DDBJ whole genome shotgun (WGS) entry which is preliminary data.</text>
</comment>
<reference evidence="1" key="1">
    <citation type="journal article" date="2015" name="Nature">
        <title>Complex archaea that bridge the gap between prokaryotes and eukaryotes.</title>
        <authorList>
            <person name="Spang A."/>
            <person name="Saw J.H."/>
            <person name="Jorgensen S.L."/>
            <person name="Zaremba-Niedzwiedzka K."/>
            <person name="Martijn J."/>
            <person name="Lind A.E."/>
            <person name="van Eijk R."/>
            <person name="Schleper C."/>
            <person name="Guy L."/>
            <person name="Ettema T.J."/>
        </authorList>
    </citation>
    <scope>NUCLEOTIDE SEQUENCE</scope>
</reference>
<gene>
    <name evidence="1" type="ORF">LCGC14_2607720</name>
</gene>